<evidence type="ECO:0000256" key="10">
    <source>
        <dbReference type="ARBA" id="ARBA00023270"/>
    </source>
</evidence>
<dbReference type="PRINTS" id="PR00146">
    <property type="entry name" value="DHPICSNTHASE"/>
</dbReference>
<keyword evidence="8 12" id="KW-0457">Lysine biosynthesis</keyword>
<comment type="caution">
    <text evidence="12">Was originally thought to be a dihydrodipicolinate synthase (DHDPS), catalyzing the condensation of (S)-aspartate-beta-semialdehyde [(S)-ASA] and pyruvate to dihydrodipicolinate (DHDP). However, it was shown in E.coli that the product of the enzymatic reaction is not dihydrodipicolinate but in fact (4S)-4-hydroxy-2,3,4,5-tetrahydro-(2S)-dipicolinic acid (HTPA), and that the consecutive dehydration reaction leading to DHDP is not spontaneous but catalyzed by DapB.</text>
</comment>
<dbReference type="SMART" id="SM01130">
    <property type="entry name" value="DHDPS"/>
    <property type="match status" value="1"/>
</dbReference>
<dbReference type="Pfam" id="PF00701">
    <property type="entry name" value="DHDPS"/>
    <property type="match status" value="1"/>
</dbReference>
<evidence type="ECO:0000313" key="16">
    <source>
        <dbReference type="EMBL" id="TCO06056.1"/>
    </source>
</evidence>
<accession>A0A4R2GDD3</accession>
<dbReference type="GO" id="GO:0019877">
    <property type="term" value="P:diaminopimelate biosynthetic process"/>
    <property type="evidence" value="ECO:0007669"/>
    <property type="project" value="UniProtKB-UniRule"/>
</dbReference>
<comment type="similarity">
    <text evidence="3 12 13">Belongs to the DapA family.</text>
</comment>
<keyword evidence="7 12" id="KW-0220">Diaminopimelate biosynthesis</keyword>
<evidence type="ECO:0000256" key="5">
    <source>
        <dbReference type="ARBA" id="ARBA00022490"/>
    </source>
</evidence>
<evidence type="ECO:0000256" key="8">
    <source>
        <dbReference type="ARBA" id="ARBA00023154"/>
    </source>
</evidence>
<keyword evidence="9 12" id="KW-0456">Lyase</keyword>
<feature type="site" description="Part of a proton relay during catalysis" evidence="12">
    <location>
        <position position="48"/>
    </location>
</feature>
<proteinExistence type="inferred from homology"/>
<comment type="caution">
    <text evidence="16">The sequence shown here is derived from an EMBL/GenBank/DDBJ whole genome shotgun (WGS) entry which is preliminary data.</text>
</comment>
<evidence type="ECO:0000256" key="1">
    <source>
        <dbReference type="ARBA" id="ARBA00003294"/>
    </source>
</evidence>
<dbReference type="NCBIfam" id="TIGR00674">
    <property type="entry name" value="dapA"/>
    <property type="match status" value="1"/>
</dbReference>
<keyword evidence="10 12" id="KW-0704">Schiff base</keyword>
<dbReference type="GO" id="GO:0009089">
    <property type="term" value="P:lysine biosynthetic process via diaminopimelate"/>
    <property type="evidence" value="ECO:0007669"/>
    <property type="project" value="UniProtKB-UniRule"/>
</dbReference>
<comment type="pathway">
    <text evidence="2 12">Amino-acid biosynthesis; L-lysine biosynthesis via DAP pathway; (S)-tetrahydrodipicolinate from L-aspartate: step 3/4.</text>
</comment>
<name>A0A4R2GDD3_9BACT</name>
<dbReference type="CDD" id="cd00950">
    <property type="entry name" value="DHDPS"/>
    <property type="match status" value="1"/>
</dbReference>
<dbReference type="InterPro" id="IPR002220">
    <property type="entry name" value="DapA-like"/>
</dbReference>
<evidence type="ECO:0000256" key="9">
    <source>
        <dbReference type="ARBA" id="ARBA00023239"/>
    </source>
</evidence>
<gene>
    <name evidence="12" type="primary">dapA</name>
    <name evidence="16" type="ORF">EV194_11438</name>
</gene>
<reference evidence="16 17" key="1">
    <citation type="submission" date="2019-03" db="EMBL/GenBank/DDBJ databases">
        <title>Genomic Encyclopedia of Type Strains, Phase IV (KMG-IV): sequencing the most valuable type-strain genomes for metagenomic binning, comparative biology and taxonomic classification.</title>
        <authorList>
            <person name="Goeker M."/>
        </authorList>
    </citation>
    <scope>NUCLEOTIDE SEQUENCE [LARGE SCALE GENOMIC DNA]</scope>
    <source>
        <strain evidence="16 17">DSM 24179</strain>
    </source>
</reference>
<evidence type="ECO:0000256" key="6">
    <source>
        <dbReference type="ARBA" id="ARBA00022605"/>
    </source>
</evidence>
<dbReference type="PANTHER" id="PTHR12128:SF66">
    <property type="entry name" value="4-HYDROXY-2-OXOGLUTARATE ALDOLASE, MITOCHONDRIAL"/>
    <property type="match status" value="1"/>
</dbReference>
<comment type="catalytic activity">
    <reaction evidence="11 12">
        <text>L-aspartate 4-semialdehyde + pyruvate = (2S,4S)-4-hydroxy-2,3,4,5-tetrahydrodipicolinate + H2O + H(+)</text>
        <dbReference type="Rhea" id="RHEA:34171"/>
        <dbReference type="ChEBI" id="CHEBI:15361"/>
        <dbReference type="ChEBI" id="CHEBI:15377"/>
        <dbReference type="ChEBI" id="CHEBI:15378"/>
        <dbReference type="ChEBI" id="CHEBI:67139"/>
        <dbReference type="ChEBI" id="CHEBI:537519"/>
        <dbReference type="EC" id="4.3.3.7"/>
    </reaction>
</comment>
<dbReference type="OrthoDB" id="9782828at2"/>
<evidence type="ECO:0000256" key="3">
    <source>
        <dbReference type="ARBA" id="ARBA00007592"/>
    </source>
</evidence>
<dbReference type="GO" id="GO:0005829">
    <property type="term" value="C:cytosol"/>
    <property type="evidence" value="ECO:0007669"/>
    <property type="project" value="TreeGrafter"/>
</dbReference>
<sequence>MKIDNLRGSIVAIVTPFKENGDIDFETYDSLVEWHIEQGTDGLVVCGTTGETPALSEEEDAMMIERTVKIVNGRIPVIAGTGSNSTKDCIKYSNTAKKAGVDALLVVAPYYNKPSDKGMYQHFSGVAKAVDLPIILYNVPGRTGSCISAKLAIQLAKDHKNIIAIKEAGGSMSVFAELLANRPEGFKVYSGDDFLATSANLLGADGCISVVANLVPKDFHELMIASLDGDVKKSKSLFFKYKALMEHMFAESNPLPVKTALALMGKVNETFRLPLCTMEDATRNALKDELQKLKLI</sequence>
<dbReference type="HAMAP" id="MF_00418">
    <property type="entry name" value="DapA"/>
    <property type="match status" value="1"/>
</dbReference>
<comment type="subcellular location">
    <subcellularLocation>
        <location evidence="12">Cytoplasm</location>
    </subcellularLocation>
</comment>
<evidence type="ECO:0000256" key="15">
    <source>
        <dbReference type="PIRSR" id="PIRSR001365-2"/>
    </source>
</evidence>
<dbReference type="UniPathway" id="UPA00034">
    <property type="reaction ID" value="UER00017"/>
</dbReference>
<dbReference type="PIRSF" id="PIRSF001365">
    <property type="entry name" value="DHDPS"/>
    <property type="match status" value="1"/>
</dbReference>
<keyword evidence="5 12" id="KW-0963">Cytoplasm</keyword>
<evidence type="ECO:0000256" key="7">
    <source>
        <dbReference type="ARBA" id="ARBA00022915"/>
    </source>
</evidence>
<dbReference type="Proteomes" id="UP000295221">
    <property type="component" value="Unassembled WGS sequence"/>
</dbReference>
<dbReference type="Gene3D" id="3.20.20.70">
    <property type="entry name" value="Aldolase class I"/>
    <property type="match status" value="1"/>
</dbReference>
<evidence type="ECO:0000256" key="12">
    <source>
        <dbReference type="HAMAP-Rule" id="MF_00418"/>
    </source>
</evidence>
<dbReference type="GO" id="GO:0008840">
    <property type="term" value="F:4-hydroxy-tetrahydrodipicolinate synthase activity"/>
    <property type="evidence" value="ECO:0007669"/>
    <property type="project" value="UniProtKB-UniRule"/>
</dbReference>
<feature type="binding site" evidence="12 15">
    <location>
        <position position="49"/>
    </location>
    <ligand>
        <name>pyruvate</name>
        <dbReference type="ChEBI" id="CHEBI:15361"/>
    </ligand>
</feature>
<dbReference type="SUPFAM" id="SSF51569">
    <property type="entry name" value="Aldolase"/>
    <property type="match status" value="1"/>
</dbReference>
<feature type="active site" description="Proton donor/acceptor" evidence="12 14">
    <location>
        <position position="137"/>
    </location>
</feature>
<dbReference type="EMBL" id="SLWK01000014">
    <property type="protein sequence ID" value="TCO06056.1"/>
    <property type="molecule type" value="Genomic_DNA"/>
</dbReference>
<evidence type="ECO:0000256" key="11">
    <source>
        <dbReference type="ARBA" id="ARBA00047836"/>
    </source>
</evidence>
<organism evidence="16 17">
    <name type="scientific">Natronoflexus pectinivorans</name>
    <dbReference type="NCBI Taxonomy" id="682526"/>
    <lineage>
        <taxon>Bacteria</taxon>
        <taxon>Pseudomonadati</taxon>
        <taxon>Bacteroidota</taxon>
        <taxon>Bacteroidia</taxon>
        <taxon>Marinilabiliales</taxon>
        <taxon>Marinilabiliaceae</taxon>
        <taxon>Natronoflexus</taxon>
    </lineage>
</organism>
<evidence type="ECO:0000313" key="17">
    <source>
        <dbReference type="Proteomes" id="UP000295221"/>
    </source>
</evidence>
<dbReference type="AlphaFoldDB" id="A0A4R2GDD3"/>
<comment type="function">
    <text evidence="1 12">Catalyzes the condensation of (S)-aspartate-beta-semialdehyde [(S)-ASA] and pyruvate to 4-hydroxy-tetrahydrodipicolinate (HTPA).</text>
</comment>
<dbReference type="RefSeq" id="WP_132434837.1">
    <property type="nucleotide sequence ID" value="NZ_SLWK01000014.1"/>
</dbReference>
<keyword evidence="6 12" id="KW-0028">Amino-acid biosynthesis</keyword>
<evidence type="ECO:0000256" key="4">
    <source>
        <dbReference type="ARBA" id="ARBA00012086"/>
    </source>
</evidence>
<dbReference type="InterPro" id="IPR013785">
    <property type="entry name" value="Aldolase_TIM"/>
</dbReference>
<dbReference type="PANTHER" id="PTHR12128">
    <property type="entry name" value="DIHYDRODIPICOLINATE SYNTHASE"/>
    <property type="match status" value="1"/>
</dbReference>
<feature type="site" description="Part of a proton relay during catalysis" evidence="12">
    <location>
        <position position="111"/>
    </location>
</feature>
<dbReference type="PROSITE" id="PS00666">
    <property type="entry name" value="DHDPS_2"/>
    <property type="match status" value="1"/>
</dbReference>
<protein>
    <recommendedName>
        <fullName evidence="4 12">4-hydroxy-tetrahydrodipicolinate synthase</fullName>
        <shortName evidence="12">HTPA synthase</shortName>
        <ecNumber evidence="4 12">4.3.3.7</ecNumber>
    </recommendedName>
</protein>
<dbReference type="InterPro" id="IPR020625">
    <property type="entry name" value="Schiff_base-form_aldolases_AS"/>
</dbReference>
<feature type="active site" description="Schiff-base intermediate with substrate" evidence="12 14">
    <location>
        <position position="166"/>
    </location>
</feature>
<keyword evidence="17" id="KW-1185">Reference proteome</keyword>
<dbReference type="EC" id="4.3.3.7" evidence="4 12"/>
<evidence type="ECO:0000256" key="2">
    <source>
        <dbReference type="ARBA" id="ARBA00005120"/>
    </source>
</evidence>
<evidence type="ECO:0000256" key="14">
    <source>
        <dbReference type="PIRSR" id="PIRSR001365-1"/>
    </source>
</evidence>
<dbReference type="InterPro" id="IPR005263">
    <property type="entry name" value="DapA"/>
</dbReference>
<feature type="binding site" evidence="12 15">
    <location>
        <position position="208"/>
    </location>
    <ligand>
        <name>pyruvate</name>
        <dbReference type="ChEBI" id="CHEBI:15361"/>
    </ligand>
</feature>
<comment type="subunit">
    <text evidence="12">Homotetramer; dimer of dimers.</text>
</comment>
<evidence type="ECO:0000256" key="13">
    <source>
        <dbReference type="PIRNR" id="PIRNR001365"/>
    </source>
</evidence>